<feature type="compositionally biased region" description="Low complexity" evidence="3">
    <location>
        <begin position="432"/>
        <end position="451"/>
    </location>
</feature>
<organism evidence="4 5">
    <name type="scientific">Thalassiosira pseudonana</name>
    <name type="common">Marine diatom</name>
    <name type="synonym">Cyclotella nana</name>
    <dbReference type="NCBI Taxonomy" id="35128"/>
    <lineage>
        <taxon>Eukaryota</taxon>
        <taxon>Sar</taxon>
        <taxon>Stramenopiles</taxon>
        <taxon>Ochrophyta</taxon>
        <taxon>Bacillariophyta</taxon>
        <taxon>Coscinodiscophyceae</taxon>
        <taxon>Thalassiosirophycidae</taxon>
        <taxon>Thalassiosirales</taxon>
        <taxon>Thalassiosiraceae</taxon>
        <taxon>Thalassiosira</taxon>
    </lineage>
</organism>
<comment type="similarity">
    <text evidence="1">Belongs to the SAPS family.</text>
</comment>
<proteinExistence type="inferred from homology"/>
<feature type="compositionally biased region" description="Acidic residues" evidence="3">
    <location>
        <begin position="104"/>
        <end position="115"/>
    </location>
</feature>
<dbReference type="GO" id="GO:0009966">
    <property type="term" value="P:regulation of signal transduction"/>
    <property type="evidence" value="ECO:0000318"/>
    <property type="project" value="GO_Central"/>
</dbReference>
<evidence type="ECO:0000256" key="3">
    <source>
        <dbReference type="SAM" id="MobiDB-lite"/>
    </source>
</evidence>
<feature type="compositionally biased region" description="Acidic residues" evidence="3">
    <location>
        <begin position="312"/>
        <end position="321"/>
    </location>
</feature>
<feature type="region of interest" description="Disordered" evidence="3">
    <location>
        <begin position="1426"/>
        <end position="1543"/>
    </location>
</feature>
<dbReference type="GO" id="GO:0019903">
    <property type="term" value="F:protein phosphatase binding"/>
    <property type="evidence" value="ECO:0007669"/>
    <property type="project" value="InterPro"/>
</dbReference>
<dbReference type="KEGG" id="tps:THAPSDRAFT_24314"/>
<feature type="compositionally biased region" description="Polar residues" evidence="3">
    <location>
        <begin position="616"/>
        <end position="629"/>
    </location>
</feature>
<feature type="region of interest" description="Disordered" evidence="3">
    <location>
        <begin position="1184"/>
        <end position="1275"/>
    </location>
</feature>
<sequence length="1573" mass="170571">MFVADWSSLDNNNNNEAANDAAASATADNGCGEASKAGKESTTADDVNGVADTAGPTVDTNEERPSTSSPTNDDNGGGIELSIDITAGDTASLTNSNNNNNDSSSDDNLNEENGDGMDQCQMWASSTPQDDEEVYDNPNTTITTSNPLSTYGDIWSTEAFAFDSPLKDLLDTNSYTLHDLLRQDELLQELRGCESRLVEYFSRPEVVAGLVDCLVGEGSVAGMYLGEERGRERWIEQERERRRRRKSGGGGALEREGSLDEGQRRYAPTVEATTDETSEDPHVETLWNSPVKMAIQFVKDTNAANDNNIDNSDNEEERTPEEEYDLRYVRYPYMACEVLCSEVGVTLDVLVDGYVQDTISDETMIDDDDDSLLNDSNAKDRMQEIKTKEVEEQYDDIDVFFDENGDSEGPSLTSTFPLHRGHQLKRPAELLPSPTAPSTPQQQHQQQSQTPQRRILDLLFSVLIDTPPASLDDRRAGYLEKILVVLFRKRSQAMADYMNTSIIVTSESAGMAREILTKEILQNGDNGDSAAVGESVDPLSTYVSLSQRNNSMDTEADADPSSPPYTPSTVFHQLPLVMSNFPSPNAPPMLMCALFDHLHSHSVMHIIQRLLLPSPARQQQNSNEANTEVGSGALDSDEAYNENPNSAINSEFMNVINQMNSADNQQYSTNDDGDDEDDLENATNHLFQCDWSERPGHALELLMARLEGRTEPFLIKYGFPVGYDASQWSNDERGEQVKQRNEEAAAADASLSCSQHASEILITIIQHSPLESPVMVSLSSDPALERILKIALLTGEDAVFVAHESSMTCAMSVMESLVLQLGGYGSVTSLVDEDAQVGEDNLTSPASPPSSDVNKTILLSELGPHTPTTVSSPATGTPQLAFATCATLLQHLPKLLKDLSSLLVHPITKTWVTPAQYTNGEPRPLLGTSRLRILRLLESLVLLGDPTVDKALRQSDCLELCLDLFWQFEWCSMLHQSVANLLVHVFEGGEARASLQEYFIDRCRILEKLMGSFESEMLVLPLGVESVKIRELPTDVTPENGTDGEMVLAMKRLYQSEKVTSSVESERGSESDGNDDEAVAPVSEDDVDSAMEKEEQENNALKSTASEEGAKDEVTTPQAEVPPSPARANTKEDASFRKGYMGHVIIICQALVHACNATSQSDAQCEGEELAGVEVPNLDVLTDGEVSNASDSETSAVVSLSEDYLHSKKRKDRPPSLESDDDLKRHTITKQADAPIADDLFSPMSPISKVPSSPNEVEAPTNSPVSYESKSESKSRGISAILRRHHLYNDWELFVASSLAAEMTTQSTPLGGHEMTKDSGASVASEGHMLTIDDTTDNDFLGGPADHGVFGGMVVGELDMDENDLDIAASMMEALSLPPSVGSGDSEDGAAGHRRRGGRNEAVLGGGSRIGNFGSVIQGPGAIGTQEYVYDDPLGGHPFETDDSSDEEEKSGDNGKTSEDDDFMSDAMVVSKDGASSTQNSSASFRSDSVDSDDTGDDDDDDVPVMDLFAGNFSFDDAAETTTGDESNPFGTSSAPTKDDDVGWANFDNIDAAFATNNQVSTQVEGEVVSTSS</sequence>
<gene>
    <name evidence="4" type="ORF">THAPSDRAFT_24314</name>
</gene>
<feature type="compositionally biased region" description="Low complexity" evidence="3">
    <location>
        <begin position="89"/>
        <end position="103"/>
    </location>
</feature>
<dbReference type="PaxDb" id="35128-Thaps24314"/>
<feature type="compositionally biased region" description="Acidic residues" evidence="3">
    <location>
        <begin position="1490"/>
        <end position="1504"/>
    </location>
</feature>
<feature type="region of interest" description="Disordered" evidence="3">
    <location>
        <begin position="302"/>
        <end position="321"/>
    </location>
</feature>
<dbReference type="PANTHER" id="PTHR12634">
    <property type="entry name" value="SIT4 YEAST -ASSOCIATING PROTEIN-RELATED"/>
    <property type="match status" value="1"/>
</dbReference>
<feature type="compositionally biased region" description="Polar residues" evidence="3">
    <location>
        <begin position="1250"/>
        <end position="1268"/>
    </location>
</feature>
<feature type="compositionally biased region" description="Basic and acidic residues" evidence="3">
    <location>
        <begin position="253"/>
        <end position="264"/>
    </location>
</feature>
<dbReference type="PANTHER" id="PTHR12634:SF8">
    <property type="entry name" value="FIERY MOUNTAIN, ISOFORM D"/>
    <property type="match status" value="1"/>
</dbReference>
<accession>B8LBT5</accession>
<dbReference type="eggNOG" id="ENOG502SKNW">
    <property type="taxonomic scope" value="Eukaryota"/>
</dbReference>
<evidence type="ECO:0000313" key="5">
    <source>
        <dbReference type="Proteomes" id="UP000001449"/>
    </source>
</evidence>
<dbReference type="HOGENOM" id="CLU_245434_0_0_1"/>
<feature type="compositionally biased region" description="Acidic residues" evidence="3">
    <location>
        <begin position="1072"/>
        <end position="1097"/>
    </location>
</feature>
<feature type="region of interest" description="Disordered" evidence="3">
    <location>
        <begin position="428"/>
        <end position="451"/>
    </location>
</feature>
<evidence type="ECO:0000313" key="4">
    <source>
        <dbReference type="EMBL" id="EED87104.1"/>
    </source>
</evidence>
<dbReference type="GO" id="GO:0019888">
    <property type="term" value="F:protein phosphatase regulator activity"/>
    <property type="evidence" value="ECO:0000318"/>
    <property type="project" value="GO_Central"/>
</dbReference>
<dbReference type="Proteomes" id="UP000001449">
    <property type="component" value="Chromosome 11"/>
</dbReference>
<dbReference type="STRING" id="35128.B8LBT5"/>
<dbReference type="GeneID" id="7448292"/>
<feature type="region of interest" description="Disordered" evidence="3">
    <location>
        <begin position="1"/>
        <end position="120"/>
    </location>
</feature>
<feature type="compositionally biased region" description="Low complexity" evidence="3">
    <location>
        <begin position="302"/>
        <end position="311"/>
    </location>
</feature>
<keyword evidence="5" id="KW-1185">Reference proteome</keyword>
<feature type="region of interest" description="Disordered" evidence="3">
    <location>
        <begin position="125"/>
        <end position="144"/>
    </location>
</feature>
<reference evidence="4 5" key="1">
    <citation type="journal article" date="2004" name="Science">
        <title>The genome of the diatom Thalassiosira pseudonana: ecology, evolution, and metabolism.</title>
        <authorList>
            <person name="Armbrust E.V."/>
            <person name="Berges J.A."/>
            <person name="Bowler C."/>
            <person name="Green B.R."/>
            <person name="Martinez D."/>
            <person name="Putnam N.H."/>
            <person name="Zhou S."/>
            <person name="Allen A.E."/>
            <person name="Apt K.E."/>
            <person name="Bechner M."/>
            <person name="Brzezinski M.A."/>
            <person name="Chaal B.K."/>
            <person name="Chiovitti A."/>
            <person name="Davis A.K."/>
            <person name="Demarest M.S."/>
            <person name="Detter J.C."/>
            <person name="Glavina T."/>
            <person name="Goodstein D."/>
            <person name="Hadi M.Z."/>
            <person name="Hellsten U."/>
            <person name="Hildebrand M."/>
            <person name="Jenkins B.D."/>
            <person name="Jurka J."/>
            <person name="Kapitonov V.V."/>
            <person name="Kroger N."/>
            <person name="Lau W.W."/>
            <person name="Lane T.W."/>
            <person name="Larimer F.W."/>
            <person name="Lippmeier J.C."/>
            <person name="Lucas S."/>
            <person name="Medina M."/>
            <person name="Montsant A."/>
            <person name="Obornik M."/>
            <person name="Parker M.S."/>
            <person name="Palenik B."/>
            <person name="Pazour G.J."/>
            <person name="Richardson P.M."/>
            <person name="Rynearson T.A."/>
            <person name="Saito M.A."/>
            <person name="Schwartz D.C."/>
            <person name="Thamatrakoln K."/>
            <person name="Valentin K."/>
            <person name="Vardi A."/>
            <person name="Wilkerson F.P."/>
            <person name="Rokhsar D.S."/>
        </authorList>
    </citation>
    <scope>NUCLEOTIDE SEQUENCE [LARGE SCALE GENOMIC DNA]</scope>
    <source>
        <strain evidence="4 5">CCMP1335</strain>
    </source>
</reference>
<feature type="compositionally biased region" description="Acidic residues" evidence="3">
    <location>
        <begin position="1441"/>
        <end position="1450"/>
    </location>
</feature>
<dbReference type="OMA" id="VIIICQA"/>
<dbReference type="InParanoid" id="B8LBT5"/>
<reference evidence="4 5" key="2">
    <citation type="journal article" date="2008" name="Nature">
        <title>The Phaeodactylum genome reveals the evolutionary history of diatom genomes.</title>
        <authorList>
            <person name="Bowler C."/>
            <person name="Allen A.E."/>
            <person name="Badger J.H."/>
            <person name="Grimwood J."/>
            <person name="Jabbari K."/>
            <person name="Kuo A."/>
            <person name="Maheswari U."/>
            <person name="Martens C."/>
            <person name="Maumus F."/>
            <person name="Otillar R.P."/>
            <person name="Rayko E."/>
            <person name="Salamov A."/>
            <person name="Vandepoele K."/>
            <person name="Beszteri B."/>
            <person name="Gruber A."/>
            <person name="Heijde M."/>
            <person name="Katinka M."/>
            <person name="Mock T."/>
            <person name="Valentin K."/>
            <person name="Verret F."/>
            <person name="Berges J.A."/>
            <person name="Brownlee C."/>
            <person name="Cadoret J.P."/>
            <person name="Chiovitti A."/>
            <person name="Choi C.J."/>
            <person name="Coesel S."/>
            <person name="De Martino A."/>
            <person name="Detter J.C."/>
            <person name="Durkin C."/>
            <person name="Falciatore A."/>
            <person name="Fournet J."/>
            <person name="Haruta M."/>
            <person name="Huysman M.J."/>
            <person name="Jenkins B.D."/>
            <person name="Jiroutova K."/>
            <person name="Jorgensen R.E."/>
            <person name="Joubert Y."/>
            <person name="Kaplan A."/>
            <person name="Kroger N."/>
            <person name="Kroth P.G."/>
            <person name="La Roche J."/>
            <person name="Lindquist E."/>
            <person name="Lommer M."/>
            <person name="Martin-Jezequel V."/>
            <person name="Lopez P.J."/>
            <person name="Lucas S."/>
            <person name="Mangogna M."/>
            <person name="McGinnis K."/>
            <person name="Medlin L.K."/>
            <person name="Montsant A."/>
            <person name="Oudot-Le Secq M.P."/>
            <person name="Napoli C."/>
            <person name="Obornik M."/>
            <person name="Parker M.S."/>
            <person name="Petit J.L."/>
            <person name="Porcel B.M."/>
            <person name="Poulsen N."/>
            <person name="Robison M."/>
            <person name="Rychlewski L."/>
            <person name="Rynearson T.A."/>
            <person name="Schmutz J."/>
            <person name="Shapiro H."/>
            <person name="Siaut M."/>
            <person name="Stanley M."/>
            <person name="Sussman M.R."/>
            <person name="Taylor A.R."/>
            <person name="Vardi A."/>
            <person name="von Dassow P."/>
            <person name="Vyverman W."/>
            <person name="Willis A."/>
            <person name="Wyrwicz L.S."/>
            <person name="Rokhsar D.S."/>
            <person name="Weissenbach J."/>
            <person name="Armbrust E.V."/>
            <person name="Green B.R."/>
            <person name="Van de Peer Y."/>
            <person name="Grigoriev I.V."/>
        </authorList>
    </citation>
    <scope>NUCLEOTIDE SEQUENCE [LARGE SCALE GENOMIC DNA]</scope>
    <source>
        <strain evidence="4 5">CCMP1335</strain>
    </source>
</reference>
<evidence type="ECO:0000256" key="1">
    <source>
        <dbReference type="ARBA" id="ARBA00006180"/>
    </source>
</evidence>
<dbReference type="EMBL" id="DS999415">
    <property type="protein sequence ID" value="EED87104.1"/>
    <property type="molecule type" value="Genomic_DNA"/>
</dbReference>
<feature type="region of interest" description="Disordered" evidence="3">
    <location>
        <begin position="1376"/>
        <end position="1411"/>
    </location>
</feature>
<feature type="compositionally biased region" description="Polar residues" evidence="3">
    <location>
        <begin position="1185"/>
        <end position="1198"/>
    </location>
</feature>
<feature type="region of interest" description="Disordered" evidence="3">
    <location>
        <begin position="1059"/>
        <end position="1131"/>
    </location>
</feature>
<feature type="compositionally biased region" description="Low complexity" evidence="3">
    <location>
        <begin position="10"/>
        <end position="29"/>
    </location>
</feature>
<protein>
    <submittedName>
        <fullName evidence="4">Uncharacterized protein</fullName>
    </submittedName>
</protein>
<name>B8LBT5_THAPS</name>
<feature type="compositionally biased region" description="Polar residues" evidence="3">
    <location>
        <begin position="1520"/>
        <end position="1536"/>
    </location>
</feature>
<keyword evidence="2" id="KW-0131">Cell cycle</keyword>
<evidence type="ECO:0000256" key="2">
    <source>
        <dbReference type="ARBA" id="ARBA00023306"/>
    </source>
</evidence>
<dbReference type="InterPro" id="IPR007587">
    <property type="entry name" value="SAPS"/>
</dbReference>
<feature type="region of interest" description="Disordered" evidence="3">
    <location>
        <begin position="616"/>
        <end position="645"/>
    </location>
</feature>
<dbReference type="RefSeq" id="XP_002296408.1">
    <property type="nucleotide sequence ID" value="XM_002296372.1"/>
</dbReference>
<feature type="region of interest" description="Disordered" evidence="3">
    <location>
        <begin position="238"/>
        <end position="281"/>
    </location>
</feature>